<gene>
    <name evidence="2" type="ORF">HUK82_00295</name>
</gene>
<feature type="compositionally biased region" description="Basic and acidic residues" evidence="1">
    <location>
        <begin position="76"/>
        <end position="85"/>
    </location>
</feature>
<evidence type="ECO:0000313" key="2">
    <source>
        <dbReference type="EMBL" id="NVN39005.1"/>
    </source>
</evidence>
<name>A0A850P2W1_9PROT</name>
<evidence type="ECO:0000313" key="3">
    <source>
        <dbReference type="Proteomes" id="UP000585665"/>
    </source>
</evidence>
<feature type="compositionally biased region" description="Basic and acidic residues" evidence="1">
    <location>
        <begin position="99"/>
        <end position="110"/>
    </location>
</feature>
<feature type="region of interest" description="Disordered" evidence="1">
    <location>
        <begin position="15"/>
        <end position="110"/>
    </location>
</feature>
<sequence>MANRGNARLSFAHLLGSTSLSSRRADDDEDNRQDPADADDDSDDDSSDDENARARGRRAADDDNDGDDNEGDQDDDRPSGRRRADDDSDDVDTDEDDENAKAARRQERARCGAIFADKAAATRPDMAAHLAFNTSMSASAAIRTLRAAAKGGPVSATGSLSARMQAFPSARTGMDRAPQSRAQAASSSWEKSAQRVGIKLKA</sequence>
<organism evidence="2 3">
    <name type="scientific">Ameyamaea chiangmaiensis</name>
    <dbReference type="NCBI Taxonomy" id="442969"/>
    <lineage>
        <taxon>Bacteria</taxon>
        <taxon>Pseudomonadati</taxon>
        <taxon>Pseudomonadota</taxon>
        <taxon>Alphaproteobacteria</taxon>
        <taxon>Acetobacterales</taxon>
        <taxon>Acetobacteraceae</taxon>
        <taxon>Ameyamaea</taxon>
    </lineage>
</organism>
<keyword evidence="3" id="KW-1185">Reference proteome</keyword>
<feature type="compositionally biased region" description="Low complexity" evidence="1">
    <location>
        <begin position="176"/>
        <end position="188"/>
    </location>
</feature>
<evidence type="ECO:0000256" key="1">
    <source>
        <dbReference type="SAM" id="MobiDB-lite"/>
    </source>
</evidence>
<comment type="caution">
    <text evidence="2">The sequence shown here is derived from an EMBL/GenBank/DDBJ whole genome shotgun (WGS) entry which is preliminary data.</text>
</comment>
<feature type="compositionally biased region" description="Acidic residues" evidence="1">
    <location>
        <begin position="86"/>
        <end position="98"/>
    </location>
</feature>
<reference evidence="2 3" key="1">
    <citation type="submission" date="2020-06" db="EMBL/GenBank/DDBJ databases">
        <title>Description of novel acetic acid bacteria.</title>
        <authorList>
            <person name="Sombolestani A."/>
        </authorList>
    </citation>
    <scope>NUCLEOTIDE SEQUENCE [LARGE SCALE GENOMIC DNA]</scope>
    <source>
        <strain evidence="2 3">LMG 27010</strain>
    </source>
</reference>
<dbReference type="RefSeq" id="WP_176612029.1">
    <property type="nucleotide sequence ID" value="NZ_JABXXR010000001.1"/>
</dbReference>
<dbReference type="AlphaFoldDB" id="A0A850P2W1"/>
<feature type="region of interest" description="Disordered" evidence="1">
    <location>
        <begin position="170"/>
        <end position="202"/>
    </location>
</feature>
<feature type="compositionally biased region" description="Basic and acidic residues" evidence="1">
    <location>
        <begin position="50"/>
        <end position="61"/>
    </location>
</feature>
<dbReference type="EMBL" id="JABXXR010000001">
    <property type="protein sequence ID" value="NVN39005.1"/>
    <property type="molecule type" value="Genomic_DNA"/>
</dbReference>
<feature type="compositionally biased region" description="Acidic residues" evidence="1">
    <location>
        <begin position="27"/>
        <end position="49"/>
    </location>
</feature>
<dbReference type="Proteomes" id="UP000585665">
    <property type="component" value="Unassembled WGS sequence"/>
</dbReference>
<proteinExistence type="predicted"/>
<accession>A0A850P2W1</accession>
<protein>
    <submittedName>
        <fullName evidence="2">Uncharacterized protein</fullName>
    </submittedName>
</protein>
<feature type="compositionally biased region" description="Acidic residues" evidence="1">
    <location>
        <begin position="62"/>
        <end position="75"/>
    </location>
</feature>